<dbReference type="EC" id="3.6.1.56" evidence="11"/>
<dbReference type="GO" id="GO:0042262">
    <property type="term" value="P:DNA protection"/>
    <property type="evidence" value="ECO:0000318"/>
    <property type="project" value="GO_Central"/>
</dbReference>
<dbReference type="GeneID" id="5888781"/>
<protein>
    <recommendedName>
        <fullName evidence="12">Oxidized purine nucleoside triphosphate hydrolase</fullName>
        <ecNumber evidence="11">3.6.1.56</ecNumber>
    </recommendedName>
    <alternativeName>
        <fullName evidence="16">2-hydroxy-dATP diphosphatase</fullName>
    </alternativeName>
    <alternativeName>
        <fullName evidence="15">7,8-dihydro-8-oxoguanine triphosphatase</fullName>
    </alternativeName>
    <alternativeName>
        <fullName evidence="14">8-oxo-dGTPase</fullName>
    </alternativeName>
    <alternativeName>
        <fullName evidence="17">Methylated purine nucleoside triphosphate hydrolase</fullName>
    </alternativeName>
    <alternativeName>
        <fullName evidence="13">Nucleoside diphosphate-linked moiety X motif 1</fullName>
    </alternativeName>
</protein>
<keyword evidence="24" id="KW-1185">Reference proteome</keyword>
<dbReference type="OMA" id="MWADDEF"/>
<keyword evidence="4" id="KW-0479">Metal-binding</keyword>
<dbReference type="FunCoup" id="A9US48">
    <property type="interactions" value="520"/>
</dbReference>
<proteinExistence type="inferred from homology"/>
<dbReference type="Gene3D" id="3.90.79.10">
    <property type="entry name" value="Nucleoside Triphosphate Pyrophosphohydrolase"/>
    <property type="match status" value="1"/>
</dbReference>
<evidence type="ECO:0000256" key="18">
    <source>
        <dbReference type="ARBA" id="ARBA00048002"/>
    </source>
</evidence>
<dbReference type="Pfam" id="PF00293">
    <property type="entry name" value="NUDIX"/>
    <property type="match status" value="1"/>
</dbReference>
<evidence type="ECO:0000256" key="3">
    <source>
        <dbReference type="ARBA" id="ARBA00011245"/>
    </source>
</evidence>
<comment type="catalytic activity">
    <reaction evidence="18">
        <text>N(6)-methyl-ATP + H2O = N(6)-methyl-AMP + diphosphate + H(+)</text>
        <dbReference type="Rhea" id="RHEA:67608"/>
        <dbReference type="ChEBI" id="CHEBI:15377"/>
        <dbReference type="ChEBI" id="CHEBI:15378"/>
        <dbReference type="ChEBI" id="CHEBI:33019"/>
        <dbReference type="ChEBI" id="CHEBI:144842"/>
        <dbReference type="ChEBI" id="CHEBI:172873"/>
    </reaction>
    <physiologicalReaction direction="left-to-right" evidence="18">
        <dbReference type="Rhea" id="RHEA:67609"/>
    </physiologicalReaction>
</comment>
<evidence type="ECO:0000256" key="13">
    <source>
        <dbReference type="ARBA" id="ARBA00029673"/>
    </source>
</evidence>
<evidence type="ECO:0000256" key="7">
    <source>
        <dbReference type="ARBA" id="ARBA00024448"/>
    </source>
</evidence>
<evidence type="ECO:0000256" key="2">
    <source>
        <dbReference type="ARBA" id="ARBA00005582"/>
    </source>
</evidence>
<dbReference type="GO" id="GO:0008828">
    <property type="term" value="F:dATP diphosphatase activity"/>
    <property type="evidence" value="ECO:0007669"/>
    <property type="project" value="UniProtKB-EC"/>
</dbReference>
<comment type="catalytic activity">
    <reaction evidence="19">
        <text>O(6)-methyl-dGTP + H2O = O(6)-methyl-dGMP + diphosphate + H(+)</text>
        <dbReference type="Rhea" id="RHEA:67600"/>
        <dbReference type="ChEBI" id="CHEBI:15377"/>
        <dbReference type="ChEBI" id="CHEBI:15378"/>
        <dbReference type="ChEBI" id="CHEBI:33019"/>
        <dbReference type="ChEBI" id="CHEBI:169974"/>
        <dbReference type="ChEBI" id="CHEBI:169975"/>
    </reaction>
    <physiologicalReaction direction="left-to-right" evidence="19">
        <dbReference type="Rhea" id="RHEA:67601"/>
    </physiologicalReaction>
</comment>
<evidence type="ECO:0000256" key="5">
    <source>
        <dbReference type="ARBA" id="ARBA00022801"/>
    </source>
</evidence>
<evidence type="ECO:0000256" key="9">
    <source>
        <dbReference type="ARBA" id="ARBA00024486"/>
    </source>
</evidence>
<evidence type="ECO:0000256" key="15">
    <source>
        <dbReference type="ARBA" id="ARBA00030682"/>
    </source>
</evidence>
<dbReference type="RefSeq" id="XP_001743325.1">
    <property type="nucleotide sequence ID" value="XM_001743273.1"/>
</dbReference>
<keyword evidence="5" id="KW-0378">Hydrolase</keyword>
<sequence length="177" mass="20846">MSLTRDTLAELPAPFKRKLLTLIFAVRQDGARLLGMKKRGFGAGRYNGFGGKVEPGEEIDVGAVRELHEESLLLTEPQHLRRVGRLFFEFQDDTTILDVHIFDTRIWQGEAAETEEMRPQWFNEEDVPFDMMWPDDRYWFPLMRQGKYFTGYFYFKDQSTFSHHKLVEGRAEFADLR</sequence>
<dbReference type="KEGG" id="mbr:MONBRDRAFT_14719"/>
<dbReference type="PANTHER" id="PTHR43758:SF2">
    <property type="entry name" value="OXIDIZED PURINE NUCLEOSIDE TRIPHOSPHATE HYDROLASE"/>
    <property type="match status" value="1"/>
</dbReference>
<evidence type="ECO:0000256" key="21">
    <source>
        <dbReference type="ARBA" id="ARBA00053094"/>
    </source>
</evidence>
<evidence type="ECO:0000256" key="6">
    <source>
        <dbReference type="ARBA" id="ARBA00022842"/>
    </source>
</evidence>
<comment type="catalytic activity">
    <reaction evidence="8">
        <text>2-oxo-dATP + H2O = 2-oxo-dAMP + diphosphate + H(+)</text>
        <dbReference type="Rhea" id="RHEA:31583"/>
        <dbReference type="ChEBI" id="CHEBI:15377"/>
        <dbReference type="ChEBI" id="CHEBI:15378"/>
        <dbReference type="ChEBI" id="CHEBI:33019"/>
        <dbReference type="ChEBI" id="CHEBI:63212"/>
        <dbReference type="ChEBI" id="CHEBI:77897"/>
        <dbReference type="EC" id="3.6.1.56"/>
    </reaction>
    <physiologicalReaction direction="left-to-right" evidence="8">
        <dbReference type="Rhea" id="RHEA:31584"/>
    </physiologicalReaction>
</comment>
<dbReference type="Proteomes" id="UP000001357">
    <property type="component" value="Unassembled WGS sequence"/>
</dbReference>
<dbReference type="InterPro" id="IPR003563">
    <property type="entry name" value="8ODP"/>
</dbReference>
<dbReference type="PRINTS" id="PR01403">
    <property type="entry name" value="8OXTPHPHTASE"/>
</dbReference>
<evidence type="ECO:0000256" key="17">
    <source>
        <dbReference type="ARBA" id="ARBA00032071"/>
    </source>
</evidence>
<comment type="catalytic activity">
    <reaction evidence="20">
        <text>N(6)-methyl-dATP + H2O = N(6)-methyl-dAMP + diphosphate + H(+)</text>
        <dbReference type="Rhea" id="RHEA:67604"/>
        <dbReference type="ChEBI" id="CHEBI:15377"/>
        <dbReference type="ChEBI" id="CHEBI:15378"/>
        <dbReference type="ChEBI" id="CHEBI:33019"/>
        <dbReference type="ChEBI" id="CHEBI:169976"/>
        <dbReference type="ChEBI" id="CHEBI:172872"/>
    </reaction>
    <physiologicalReaction direction="left-to-right" evidence="20">
        <dbReference type="Rhea" id="RHEA:67605"/>
    </physiologicalReaction>
</comment>
<dbReference type="GO" id="GO:0005737">
    <property type="term" value="C:cytoplasm"/>
    <property type="evidence" value="ECO:0000318"/>
    <property type="project" value="GO_Central"/>
</dbReference>
<comment type="catalytic activity">
    <reaction evidence="9">
        <text>8-oxo-dGTP + H2O = 8-oxo-dGMP + diphosphate + H(+)</text>
        <dbReference type="Rhea" id="RHEA:31575"/>
        <dbReference type="ChEBI" id="CHEBI:15377"/>
        <dbReference type="ChEBI" id="CHEBI:15378"/>
        <dbReference type="ChEBI" id="CHEBI:33019"/>
        <dbReference type="ChEBI" id="CHEBI:63224"/>
        <dbReference type="ChEBI" id="CHEBI:77896"/>
    </reaction>
    <physiologicalReaction direction="left-to-right" evidence="9">
        <dbReference type="Rhea" id="RHEA:31576"/>
    </physiologicalReaction>
</comment>
<feature type="domain" description="Nudix hydrolase" evidence="22">
    <location>
        <begin position="16"/>
        <end position="145"/>
    </location>
</feature>
<dbReference type="eggNOG" id="ENOG502S254">
    <property type="taxonomic scope" value="Eukaryota"/>
</dbReference>
<dbReference type="InterPro" id="IPR000086">
    <property type="entry name" value="NUDIX_hydrolase_dom"/>
</dbReference>
<reference evidence="23 24" key="1">
    <citation type="journal article" date="2008" name="Nature">
        <title>The genome of the choanoflagellate Monosiga brevicollis and the origin of metazoans.</title>
        <authorList>
            <consortium name="JGI Sequencing"/>
            <person name="King N."/>
            <person name="Westbrook M.J."/>
            <person name="Young S.L."/>
            <person name="Kuo A."/>
            <person name="Abedin M."/>
            <person name="Chapman J."/>
            <person name="Fairclough S."/>
            <person name="Hellsten U."/>
            <person name="Isogai Y."/>
            <person name="Letunic I."/>
            <person name="Marr M."/>
            <person name="Pincus D."/>
            <person name="Putnam N."/>
            <person name="Rokas A."/>
            <person name="Wright K.J."/>
            <person name="Zuzow R."/>
            <person name="Dirks W."/>
            <person name="Good M."/>
            <person name="Goodstein D."/>
            <person name="Lemons D."/>
            <person name="Li W."/>
            <person name="Lyons J.B."/>
            <person name="Morris A."/>
            <person name="Nichols S."/>
            <person name="Richter D.J."/>
            <person name="Salamov A."/>
            <person name="Bork P."/>
            <person name="Lim W.A."/>
            <person name="Manning G."/>
            <person name="Miller W.T."/>
            <person name="McGinnis W."/>
            <person name="Shapiro H."/>
            <person name="Tjian R."/>
            <person name="Grigoriev I.V."/>
            <person name="Rokhsar D."/>
        </authorList>
    </citation>
    <scope>NUCLEOTIDE SEQUENCE [LARGE SCALE GENOMIC DNA]</scope>
    <source>
        <strain evidence="24">MX1 / ATCC 50154</strain>
    </source>
</reference>
<evidence type="ECO:0000313" key="23">
    <source>
        <dbReference type="EMBL" id="EDQ92039.1"/>
    </source>
</evidence>
<gene>
    <name evidence="23" type="ORF">MONBRDRAFT_14719</name>
</gene>
<dbReference type="GO" id="GO:0008413">
    <property type="term" value="F:8-oxo-7,8-dihydroguanosine triphosphate pyrophosphatase activity"/>
    <property type="evidence" value="ECO:0000318"/>
    <property type="project" value="GO_Central"/>
</dbReference>
<comment type="subunit">
    <text evidence="3">Monomer.</text>
</comment>
<comment type="cofactor">
    <cofactor evidence="1">
        <name>Mg(2+)</name>
        <dbReference type="ChEBI" id="CHEBI:18420"/>
    </cofactor>
</comment>
<evidence type="ECO:0000313" key="24">
    <source>
        <dbReference type="Proteomes" id="UP000001357"/>
    </source>
</evidence>
<organism evidence="23 24">
    <name type="scientific">Monosiga brevicollis</name>
    <name type="common">Choanoflagellate</name>
    <dbReference type="NCBI Taxonomy" id="81824"/>
    <lineage>
        <taxon>Eukaryota</taxon>
        <taxon>Choanoflagellata</taxon>
        <taxon>Craspedida</taxon>
        <taxon>Salpingoecidae</taxon>
        <taxon>Monosiga</taxon>
    </lineage>
</organism>
<comment type="function">
    <text evidence="21">Oxidized purine nucleoside triphosphate hydrolase which is a prominent sanitizer of the oxidized nucleotide pool. Catalyzes the hydrolysis of 2-oxo-dATP (2-hydroxy-dATP) into 2-oxo-dAMP. Also has a significant hydrolase activity toward 2-oxo-ATP, 8-oxo-dGTP and 8-oxo-dATP. Through the hydrolysis of oxidized purine nucleoside triphosphates, prevents their incorporation into DNA and the subsequent transversions A:T to C:G and G:C to T:A. Also catalyzes the hydrolysis of methylated purine nucleoside triphosphate preventing their integration into DNA. Through this antimutagenic activity protects cells from oxidative stress.</text>
</comment>
<keyword evidence="6" id="KW-0460">Magnesium</keyword>
<dbReference type="GO" id="GO:0046872">
    <property type="term" value="F:metal ion binding"/>
    <property type="evidence" value="ECO:0007669"/>
    <property type="project" value="UniProtKB-KW"/>
</dbReference>
<comment type="catalytic activity">
    <reaction evidence="10">
        <text>2-oxo-ATP + H2O = 2-oxo-AMP + diphosphate + H(+)</text>
        <dbReference type="Rhea" id="RHEA:67392"/>
        <dbReference type="ChEBI" id="CHEBI:15377"/>
        <dbReference type="ChEBI" id="CHEBI:15378"/>
        <dbReference type="ChEBI" id="CHEBI:33019"/>
        <dbReference type="ChEBI" id="CHEBI:71395"/>
        <dbReference type="ChEBI" id="CHEBI:172878"/>
    </reaction>
    <physiologicalReaction direction="left-to-right" evidence="10">
        <dbReference type="Rhea" id="RHEA:67393"/>
    </physiologicalReaction>
</comment>
<comment type="catalytic activity">
    <reaction evidence="7">
        <text>8-oxo-dATP + H2O = 8-oxo-dAMP + diphosphate + H(+)</text>
        <dbReference type="Rhea" id="RHEA:65396"/>
        <dbReference type="ChEBI" id="CHEBI:15377"/>
        <dbReference type="ChEBI" id="CHEBI:15378"/>
        <dbReference type="ChEBI" id="CHEBI:33019"/>
        <dbReference type="ChEBI" id="CHEBI:71361"/>
        <dbReference type="ChEBI" id="CHEBI:172871"/>
    </reaction>
    <physiologicalReaction direction="left-to-right" evidence="7">
        <dbReference type="Rhea" id="RHEA:65397"/>
    </physiologicalReaction>
</comment>
<dbReference type="STRING" id="81824.A9US48"/>
<dbReference type="AlphaFoldDB" id="A9US48"/>
<evidence type="ECO:0000256" key="10">
    <source>
        <dbReference type="ARBA" id="ARBA00024596"/>
    </source>
</evidence>
<dbReference type="InParanoid" id="A9US48"/>
<evidence type="ECO:0000256" key="4">
    <source>
        <dbReference type="ARBA" id="ARBA00022723"/>
    </source>
</evidence>
<evidence type="ECO:0000256" key="12">
    <source>
        <dbReference type="ARBA" id="ARBA00026218"/>
    </source>
</evidence>
<evidence type="ECO:0000259" key="22">
    <source>
        <dbReference type="PROSITE" id="PS51462"/>
    </source>
</evidence>
<comment type="similarity">
    <text evidence="2">Belongs to the Nudix hydrolase family.</text>
</comment>
<evidence type="ECO:0000256" key="16">
    <source>
        <dbReference type="ARBA" id="ARBA00031927"/>
    </source>
</evidence>
<dbReference type="CDD" id="cd03427">
    <property type="entry name" value="NUDIX_MTH1_Nudt1"/>
    <property type="match status" value="1"/>
</dbReference>
<evidence type="ECO:0000256" key="11">
    <source>
        <dbReference type="ARBA" id="ARBA00026103"/>
    </source>
</evidence>
<name>A9US48_MONBE</name>
<evidence type="ECO:0000256" key="8">
    <source>
        <dbReference type="ARBA" id="ARBA00024459"/>
    </source>
</evidence>
<evidence type="ECO:0000256" key="20">
    <source>
        <dbReference type="ARBA" id="ARBA00049032"/>
    </source>
</evidence>
<dbReference type="PROSITE" id="PS51462">
    <property type="entry name" value="NUDIX"/>
    <property type="match status" value="1"/>
</dbReference>
<evidence type="ECO:0000256" key="1">
    <source>
        <dbReference type="ARBA" id="ARBA00001946"/>
    </source>
</evidence>
<dbReference type="SUPFAM" id="SSF55811">
    <property type="entry name" value="Nudix"/>
    <property type="match status" value="1"/>
</dbReference>
<dbReference type="PANTHER" id="PTHR43758">
    <property type="entry name" value="7,8-DIHYDRO-8-OXOGUANINE TRIPHOSPHATASE"/>
    <property type="match status" value="1"/>
</dbReference>
<dbReference type="InterPro" id="IPR015797">
    <property type="entry name" value="NUDIX_hydrolase-like_dom_sf"/>
</dbReference>
<dbReference type="EMBL" id="CH991544">
    <property type="protein sequence ID" value="EDQ92039.1"/>
    <property type="molecule type" value="Genomic_DNA"/>
</dbReference>
<accession>A9US48</accession>
<evidence type="ECO:0000256" key="19">
    <source>
        <dbReference type="ARBA" id="ARBA00048894"/>
    </source>
</evidence>
<evidence type="ECO:0000256" key="14">
    <source>
        <dbReference type="ARBA" id="ARBA00030634"/>
    </source>
</evidence>